<dbReference type="PANTHER" id="PTHR30185">
    <property type="entry name" value="CRYPTIC BETA-GLUCOSIDE BGL OPERON ANTITERMINATOR"/>
    <property type="match status" value="1"/>
</dbReference>
<name>A0A917EY62_HALAA</name>
<evidence type="ECO:0000256" key="4">
    <source>
        <dbReference type="ARBA" id="ARBA00023163"/>
    </source>
</evidence>
<evidence type="ECO:0000256" key="2">
    <source>
        <dbReference type="ARBA" id="ARBA00022737"/>
    </source>
</evidence>
<dbReference type="Pfam" id="PF00874">
    <property type="entry name" value="PRD"/>
    <property type="match status" value="2"/>
</dbReference>
<feature type="domain" description="PTS EIIB type-2" evidence="6">
    <location>
        <begin position="419"/>
        <end position="507"/>
    </location>
</feature>
<reference evidence="8" key="1">
    <citation type="journal article" date="2014" name="Int. J. Syst. Evol. Microbiol.">
        <title>Complete genome sequence of Corynebacterium casei LMG S-19264T (=DSM 44701T), isolated from a smear-ripened cheese.</title>
        <authorList>
            <consortium name="US DOE Joint Genome Institute (JGI-PGF)"/>
            <person name="Walter F."/>
            <person name="Albersmeier A."/>
            <person name="Kalinowski J."/>
            <person name="Ruckert C."/>
        </authorList>
    </citation>
    <scope>NUCLEOTIDE SEQUENCE</scope>
    <source>
        <strain evidence="8">CGMCC 1.12153</strain>
    </source>
</reference>
<evidence type="ECO:0000256" key="1">
    <source>
        <dbReference type="ARBA" id="ARBA00022679"/>
    </source>
</evidence>
<keyword evidence="9" id="KW-1185">Reference proteome</keyword>
<evidence type="ECO:0000259" key="5">
    <source>
        <dbReference type="PROSITE" id="PS51094"/>
    </source>
</evidence>
<dbReference type="SUPFAM" id="SSF46785">
    <property type="entry name" value="Winged helix' DNA-binding domain"/>
    <property type="match status" value="2"/>
</dbReference>
<reference evidence="8" key="2">
    <citation type="submission" date="2020-09" db="EMBL/GenBank/DDBJ databases">
        <authorList>
            <person name="Sun Q."/>
            <person name="Zhou Y."/>
        </authorList>
    </citation>
    <scope>NUCLEOTIDE SEQUENCE</scope>
    <source>
        <strain evidence="8">CGMCC 1.12153</strain>
    </source>
</reference>
<dbReference type="PANTHER" id="PTHR30185:SF18">
    <property type="entry name" value="TRANSCRIPTIONAL REGULATOR MTLR"/>
    <property type="match status" value="1"/>
</dbReference>
<dbReference type="GO" id="GO:0006355">
    <property type="term" value="P:regulation of DNA-templated transcription"/>
    <property type="evidence" value="ECO:0007669"/>
    <property type="project" value="InterPro"/>
</dbReference>
<dbReference type="EMBL" id="BMEL01000003">
    <property type="protein sequence ID" value="GGF23457.1"/>
    <property type="molecule type" value="Genomic_DNA"/>
</dbReference>
<feature type="domain" description="PRD" evidence="7">
    <location>
        <begin position="311"/>
        <end position="416"/>
    </location>
</feature>
<dbReference type="InterPro" id="IPR013011">
    <property type="entry name" value="PTS_EIIB_2"/>
</dbReference>
<dbReference type="GO" id="GO:0009401">
    <property type="term" value="P:phosphoenolpyruvate-dependent sugar phosphotransferase system"/>
    <property type="evidence" value="ECO:0007669"/>
    <property type="project" value="InterPro"/>
</dbReference>
<dbReference type="InterPro" id="IPR011608">
    <property type="entry name" value="PRD"/>
</dbReference>
<proteinExistence type="predicted"/>
<sequence length="697" mass="78695">MYMTARERKILQLLLNAQSEITVKAIADELDVSSRTVHRDLKGVEDLLSSYKLRLEKKSGSGLVLHGEVKQKDLLRMEINQLSTLDYTPEERHVMVLSRLLEAREPIKLLSLANELGVTVATISNDLDKIEDDLYGFHLTLIRKRGYGVEIQGEEAKIREAIGFLIMRHMDELDLLNILRENIGNSSTSTVDTVSDQLLGLVDKEKLSVIERSVEGIRSSLAYDLADSAYLGLVIHLALAIERIQKGEMIEMAEEYLEELRQTQEFEMASQLIRKLEETFELNLPEAETGYITMHLMGAKARYNQDSFLEATSLSVAFKAKQLIEFVSKEVGVNLHDSPYLLNDLVVHLKPSVYRLQQKMDIQNPLKKQIEEDYEELFQIVENAVRHVFPEFHFPKEETAFLVMHFASALLNDEEVKGLRALVVCSSGIGTAKILAAKLSQQFKEIEEVEHESLFELKNIDPSAFDLVVSTVGLVDFKDYIHVNPMLPSADVHKIEHAIRRKKVTKQTKQVKKEAVQQDETMKSIQNSVLSVQRYATAVHQLLGSLSVYQVKGEEAAEILQTACHVLEEADVIESADAVLQALTDREKVGGLGIPDTKLALYHARAKEVKQPSFTVHVIDEPISIKGMDGTEVDASTILLMLAPQEINKESLEVLSFLSSLIVDDPKGIETLQSQEEDKIMHYLSNQLHQFFKKELL</sequence>
<dbReference type="InterPro" id="IPR036390">
    <property type="entry name" value="WH_DNA-bd_sf"/>
</dbReference>
<evidence type="ECO:0000313" key="8">
    <source>
        <dbReference type="EMBL" id="GGF23457.1"/>
    </source>
</evidence>
<keyword evidence="4" id="KW-0804">Transcription</keyword>
<dbReference type="Gene3D" id="1.10.1790.10">
    <property type="entry name" value="PRD domain"/>
    <property type="match status" value="2"/>
</dbReference>
<dbReference type="PROSITE" id="PS51372">
    <property type="entry name" value="PRD_2"/>
    <property type="match status" value="2"/>
</dbReference>
<dbReference type="InterPro" id="IPR016152">
    <property type="entry name" value="PTrfase/Anion_transptr"/>
</dbReference>
<dbReference type="InterPro" id="IPR036095">
    <property type="entry name" value="PTS_EIIB-like_sf"/>
</dbReference>
<evidence type="ECO:0000259" key="6">
    <source>
        <dbReference type="PROSITE" id="PS51099"/>
    </source>
</evidence>
<dbReference type="RefSeq" id="WP_188377655.1">
    <property type="nucleotide sequence ID" value="NZ_BMEL01000003.1"/>
</dbReference>
<evidence type="ECO:0000256" key="3">
    <source>
        <dbReference type="ARBA" id="ARBA00023015"/>
    </source>
</evidence>
<dbReference type="Pfam" id="PF08279">
    <property type="entry name" value="HTH_11"/>
    <property type="match status" value="2"/>
</dbReference>
<dbReference type="InterPro" id="IPR050661">
    <property type="entry name" value="BglG_antiterminators"/>
</dbReference>
<comment type="caution">
    <text evidence="8">The sequence shown here is derived from an EMBL/GenBank/DDBJ whole genome shotgun (WGS) entry which is preliminary data.</text>
</comment>
<dbReference type="Gene3D" id="1.10.10.10">
    <property type="entry name" value="Winged helix-like DNA-binding domain superfamily/Winged helix DNA-binding domain"/>
    <property type="match status" value="2"/>
</dbReference>
<dbReference type="InterPro" id="IPR013196">
    <property type="entry name" value="HTH_11"/>
</dbReference>
<dbReference type="Pfam" id="PF00359">
    <property type="entry name" value="PTS_EIIA_2"/>
    <property type="match status" value="1"/>
</dbReference>
<dbReference type="GO" id="GO:0008982">
    <property type="term" value="F:protein-N(PI)-phosphohistidine-sugar phosphotransferase activity"/>
    <property type="evidence" value="ECO:0007669"/>
    <property type="project" value="InterPro"/>
</dbReference>
<organism evidence="8 9">
    <name type="scientific">Halobacillus andaensis</name>
    <dbReference type="NCBI Taxonomy" id="1176239"/>
    <lineage>
        <taxon>Bacteria</taxon>
        <taxon>Bacillati</taxon>
        <taxon>Bacillota</taxon>
        <taxon>Bacilli</taxon>
        <taxon>Bacillales</taxon>
        <taxon>Bacillaceae</taxon>
        <taxon>Halobacillus</taxon>
    </lineage>
</organism>
<dbReference type="Gene3D" id="3.40.930.10">
    <property type="entry name" value="Mannitol-specific EII, Chain A"/>
    <property type="match status" value="1"/>
</dbReference>
<dbReference type="InterPro" id="IPR036388">
    <property type="entry name" value="WH-like_DNA-bd_sf"/>
</dbReference>
<evidence type="ECO:0000259" key="7">
    <source>
        <dbReference type="PROSITE" id="PS51372"/>
    </source>
</evidence>
<dbReference type="InterPro" id="IPR036634">
    <property type="entry name" value="PRD_sf"/>
</dbReference>
<keyword evidence="1" id="KW-0808">Transferase</keyword>
<accession>A0A917EY62</accession>
<dbReference type="SUPFAM" id="SSF63520">
    <property type="entry name" value="PTS-regulatory domain, PRD"/>
    <property type="match status" value="2"/>
</dbReference>
<feature type="domain" description="PRD" evidence="7">
    <location>
        <begin position="201"/>
        <end position="306"/>
    </location>
</feature>
<gene>
    <name evidence="8" type="primary">mtlR</name>
    <name evidence="8" type="ORF">GCM10010954_22850</name>
</gene>
<dbReference type="Gene3D" id="3.40.50.2300">
    <property type="match status" value="1"/>
</dbReference>
<dbReference type="SUPFAM" id="SSF52794">
    <property type="entry name" value="PTS system IIB component-like"/>
    <property type="match status" value="1"/>
</dbReference>
<evidence type="ECO:0000313" key="9">
    <source>
        <dbReference type="Proteomes" id="UP000660110"/>
    </source>
</evidence>
<dbReference type="Proteomes" id="UP000660110">
    <property type="component" value="Unassembled WGS sequence"/>
</dbReference>
<dbReference type="InterPro" id="IPR002178">
    <property type="entry name" value="PTS_EIIA_type-2_dom"/>
</dbReference>
<feature type="domain" description="PTS EIIA type-2" evidence="5">
    <location>
        <begin position="540"/>
        <end position="687"/>
    </location>
</feature>
<dbReference type="AlphaFoldDB" id="A0A917EY62"/>
<dbReference type="PROSITE" id="PS51099">
    <property type="entry name" value="PTS_EIIB_TYPE_2"/>
    <property type="match status" value="1"/>
</dbReference>
<dbReference type="CDD" id="cd05568">
    <property type="entry name" value="PTS_IIB_bgl_like"/>
    <property type="match status" value="1"/>
</dbReference>
<keyword evidence="3" id="KW-0805">Transcription regulation</keyword>
<dbReference type="SUPFAM" id="SSF55804">
    <property type="entry name" value="Phoshotransferase/anion transport protein"/>
    <property type="match status" value="1"/>
</dbReference>
<dbReference type="PROSITE" id="PS51094">
    <property type="entry name" value="PTS_EIIA_TYPE_2"/>
    <property type="match status" value="1"/>
</dbReference>
<keyword evidence="2" id="KW-0677">Repeat</keyword>
<protein>
    <submittedName>
        <fullName evidence="8">Transcriptional regulator MtlR</fullName>
    </submittedName>
</protein>